<keyword evidence="6 9" id="KW-0472">Membrane</keyword>
<dbReference type="InterPro" id="IPR050445">
    <property type="entry name" value="Bact_polysacc_biosynth/exp"/>
</dbReference>
<feature type="transmembrane region" description="Helical" evidence="9">
    <location>
        <begin position="26"/>
        <end position="45"/>
    </location>
</feature>
<feature type="transmembrane region" description="Helical" evidence="9">
    <location>
        <begin position="245"/>
        <end position="266"/>
    </location>
</feature>
<dbReference type="PANTHER" id="PTHR32309:SF31">
    <property type="entry name" value="CAPSULAR EXOPOLYSACCHARIDE FAMILY"/>
    <property type="match status" value="1"/>
</dbReference>
<dbReference type="InterPro" id="IPR003856">
    <property type="entry name" value="LPS_length_determ_N"/>
</dbReference>
<keyword evidence="5 9" id="KW-1133">Transmembrane helix</keyword>
<evidence type="ECO:0000256" key="6">
    <source>
        <dbReference type="ARBA" id="ARBA00023136"/>
    </source>
</evidence>
<proteinExistence type="inferred from homology"/>
<accession>A0ABX1J7I2</accession>
<evidence type="ECO:0000256" key="5">
    <source>
        <dbReference type="ARBA" id="ARBA00022989"/>
    </source>
</evidence>
<evidence type="ECO:0000256" key="3">
    <source>
        <dbReference type="ARBA" id="ARBA00022475"/>
    </source>
</evidence>
<evidence type="ECO:0000256" key="4">
    <source>
        <dbReference type="ARBA" id="ARBA00022692"/>
    </source>
</evidence>
<keyword evidence="4 9" id="KW-0812">Transmembrane</keyword>
<reference evidence="11 12" key="1">
    <citation type="submission" date="2020-04" db="EMBL/GenBank/DDBJ databases">
        <title>Novel species.</title>
        <authorList>
            <person name="Teo W.F.A."/>
            <person name="Lipun K."/>
            <person name="Srisuk N."/>
            <person name="Duangmal K."/>
        </authorList>
    </citation>
    <scope>NUCLEOTIDE SEQUENCE [LARGE SCALE GENOMIC DNA]</scope>
    <source>
        <strain evidence="11 12">K13G38</strain>
    </source>
</reference>
<feature type="domain" description="Polysaccharide chain length determinant N-terminal" evidence="10">
    <location>
        <begin position="11"/>
        <end position="89"/>
    </location>
</feature>
<dbReference type="Proteomes" id="UP000715441">
    <property type="component" value="Unassembled WGS sequence"/>
</dbReference>
<evidence type="ECO:0000256" key="7">
    <source>
        <dbReference type="SAM" id="Coils"/>
    </source>
</evidence>
<sequence length="516" mass="53884">MTTPSTSSSLVDLQRLVVAIRRKRRLWLAMALIGLIAGAALAVVLPNPPTAVTKILVIHKDDSPTDSGTLMKTDISVLQTTKIADAALKTVGSNEKPEDFLKEYQGLGLTNNVMQISVEAKSGSDAVAKAKALADVFIADHVQRNQAAADAESAALINQRNQAQAQLADVDNQIATLTNKGARANATDLESLYGRRADLSSKITDLNSQAQQAGIGSPNIAAGTQIVDAPRLMPNALLKTTATNAGVGLALGLAIGLTLAAVTAVVRDRPVLRRELAANLGASVIAQLPPRRRGLARLVWRSRATSNRKRVAATLARAIRTGSGTVSLLDLGAPRVTGALALDVATELSADGPVTLIDDLPGSVAPAADGDGAVQIIDPAETSLPVQSGRVLGAGSVAPGAAWTDLSHLGTETILVVRTGYANTTWLHTVARQLADCQIGVIGIVVVDPDPRDRTDGTLWDGLHMALRGRLPHATADENTKAFTPVKSNGRDAAPHNGESPTRRFAPVRSEDVEVS</sequence>
<dbReference type="PANTHER" id="PTHR32309">
    <property type="entry name" value="TYROSINE-PROTEIN KINASE"/>
    <property type="match status" value="1"/>
</dbReference>
<keyword evidence="7" id="KW-0175">Coiled coil</keyword>
<evidence type="ECO:0000259" key="10">
    <source>
        <dbReference type="Pfam" id="PF02706"/>
    </source>
</evidence>
<evidence type="ECO:0000313" key="12">
    <source>
        <dbReference type="Proteomes" id="UP000715441"/>
    </source>
</evidence>
<comment type="similarity">
    <text evidence="2">Belongs to the CpsC/CapA family.</text>
</comment>
<dbReference type="Pfam" id="PF02706">
    <property type="entry name" value="Wzz"/>
    <property type="match status" value="1"/>
</dbReference>
<keyword evidence="12" id="KW-1185">Reference proteome</keyword>
<evidence type="ECO:0000256" key="8">
    <source>
        <dbReference type="SAM" id="MobiDB-lite"/>
    </source>
</evidence>
<gene>
    <name evidence="11" type="ORF">HFP15_23040</name>
</gene>
<comment type="subcellular location">
    <subcellularLocation>
        <location evidence="1">Cell membrane</location>
        <topology evidence="1">Multi-pass membrane protein</topology>
    </subcellularLocation>
</comment>
<dbReference type="RefSeq" id="WP_168518799.1">
    <property type="nucleotide sequence ID" value="NZ_JAAXLS010000017.1"/>
</dbReference>
<keyword evidence="3" id="KW-1003">Cell membrane</keyword>
<feature type="coiled-coil region" evidence="7">
    <location>
        <begin position="153"/>
        <end position="180"/>
    </location>
</feature>
<evidence type="ECO:0000256" key="2">
    <source>
        <dbReference type="ARBA" id="ARBA00006683"/>
    </source>
</evidence>
<comment type="caution">
    <text evidence="11">The sequence shown here is derived from an EMBL/GenBank/DDBJ whole genome shotgun (WGS) entry which is preliminary data.</text>
</comment>
<protein>
    <submittedName>
        <fullName evidence="11">Exopolysaccharide biosynthesis protein</fullName>
    </submittedName>
</protein>
<dbReference type="EMBL" id="JAAXLS010000017">
    <property type="protein sequence ID" value="NKQ55758.1"/>
    <property type="molecule type" value="Genomic_DNA"/>
</dbReference>
<name>A0ABX1J7I2_9PSEU</name>
<organism evidence="11 12">
    <name type="scientific">Amycolatopsis acididurans</name>
    <dbReference type="NCBI Taxonomy" id="2724524"/>
    <lineage>
        <taxon>Bacteria</taxon>
        <taxon>Bacillati</taxon>
        <taxon>Actinomycetota</taxon>
        <taxon>Actinomycetes</taxon>
        <taxon>Pseudonocardiales</taxon>
        <taxon>Pseudonocardiaceae</taxon>
        <taxon>Amycolatopsis</taxon>
    </lineage>
</organism>
<evidence type="ECO:0000313" key="11">
    <source>
        <dbReference type="EMBL" id="NKQ55758.1"/>
    </source>
</evidence>
<evidence type="ECO:0000256" key="9">
    <source>
        <dbReference type="SAM" id="Phobius"/>
    </source>
</evidence>
<feature type="region of interest" description="Disordered" evidence="8">
    <location>
        <begin position="474"/>
        <end position="516"/>
    </location>
</feature>
<evidence type="ECO:0000256" key="1">
    <source>
        <dbReference type="ARBA" id="ARBA00004651"/>
    </source>
</evidence>